<sequence length="92" mass="10047">MPGESAFITALREHKRWANAASIVSIVLVIGLLCLTAYLADSAKADEASRIGMYIAMVSVVIVVCIWQAAAFIAASIEVALRRRWAERGPWE</sequence>
<reference evidence="2" key="2">
    <citation type="submission" date="2023-01" db="EMBL/GenBank/DDBJ databases">
        <authorList>
            <person name="Sun Q."/>
            <person name="Evtushenko L."/>
        </authorList>
    </citation>
    <scope>NUCLEOTIDE SEQUENCE</scope>
    <source>
        <strain evidence="2">VKM B-2484</strain>
    </source>
</reference>
<evidence type="ECO:0000256" key="1">
    <source>
        <dbReference type="SAM" id="Phobius"/>
    </source>
</evidence>
<keyword evidence="1" id="KW-0472">Membrane</keyword>
<dbReference type="AlphaFoldDB" id="A0A9W6N0G3"/>
<evidence type="ECO:0000313" key="3">
    <source>
        <dbReference type="Proteomes" id="UP001143370"/>
    </source>
</evidence>
<feature type="transmembrane region" description="Helical" evidence="1">
    <location>
        <begin position="51"/>
        <end position="75"/>
    </location>
</feature>
<organism evidence="2 3">
    <name type="scientific">Ancylobacter dichloromethanicus</name>
    <dbReference type="NCBI Taxonomy" id="518825"/>
    <lineage>
        <taxon>Bacteria</taxon>
        <taxon>Pseudomonadati</taxon>
        <taxon>Pseudomonadota</taxon>
        <taxon>Alphaproteobacteria</taxon>
        <taxon>Hyphomicrobiales</taxon>
        <taxon>Xanthobacteraceae</taxon>
        <taxon>Ancylobacter</taxon>
    </lineage>
</organism>
<keyword evidence="3" id="KW-1185">Reference proteome</keyword>
<dbReference type="RefSeq" id="WP_213376003.1">
    <property type="nucleotide sequence ID" value="NZ_BSFJ01000033.1"/>
</dbReference>
<keyword evidence="1" id="KW-1133">Transmembrane helix</keyword>
<feature type="transmembrane region" description="Helical" evidence="1">
    <location>
        <begin position="20"/>
        <end position="39"/>
    </location>
</feature>
<evidence type="ECO:0000313" key="2">
    <source>
        <dbReference type="EMBL" id="GLK73764.1"/>
    </source>
</evidence>
<dbReference type="EMBL" id="BSFJ01000033">
    <property type="protein sequence ID" value="GLK73764.1"/>
    <property type="molecule type" value="Genomic_DNA"/>
</dbReference>
<proteinExistence type="predicted"/>
<reference evidence="2" key="1">
    <citation type="journal article" date="2014" name="Int. J. Syst. Evol. Microbiol.">
        <title>Complete genome sequence of Corynebacterium casei LMG S-19264T (=DSM 44701T), isolated from a smear-ripened cheese.</title>
        <authorList>
            <consortium name="US DOE Joint Genome Institute (JGI-PGF)"/>
            <person name="Walter F."/>
            <person name="Albersmeier A."/>
            <person name="Kalinowski J."/>
            <person name="Ruckert C."/>
        </authorList>
    </citation>
    <scope>NUCLEOTIDE SEQUENCE</scope>
    <source>
        <strain evidence="2">VKM B-2484</strain>
    </source>
</reference>
<comment type="caution">
    <text evidence="2">The sequence shown here is derived from an EMBL/GenBank/DDBJ whole genome shotgun (WGS) entry which is preliminary data.</text>
</comment>
<dbReference type="Proteomes" id="UP001143370">
    <property type="component" value="Unassembled WGS sequence"/>
</dbReference>
<gene>
    <name evidence="2" type="ORF">GCM10017643_38820</name>
</gene>
<accession>A0A9W6N0G3</accession>
<keyword evidence="1" id="KW-0812">Transmembrane</keyword>
<name>A0A9W6N0G3_9HYPH</name>
<protein>
    <submittedName>
        <fullName evidence="2">Uncharacterized protein</fullName>
    </submittedName>
</protein>